<name>A0AAN1Q1B6_9LACO</name>
<reference evidence="1 2" key="1">
    <citation type="submission" date="2018-10" db="EMBL/GenBank/DDBJ databases">
        <title>Genome sequencing of Lactobacillus species.</title>
        <authorList>
            <person name="Baek C."/>
            <person name="Yi H."/>
        </authorList>
    </citation>
    <scope>NUCLEOTIDE SEQUENCE [LARGE SCALE GENOMIC DNA]</scope>
    <source>
        <strain evidence="1 2">DSM 16365</strain>
    </source>
</reference>
<dbReference type="KEGG" id="larg:LPA65_08235"/>
<evidence type="ECO:0000313" key="2">
    <source>
        <dbReference type="Proteomes" id="UP000281644"/>
    </source>
</evidence>
<proteinExistence type="predicted"/>
<dbReference type="RefSeq" id="WP_057716928.1">
    <property type="nucleotide sequence ID" value="NZ_BJZD01000034.1"/>
</dbReference>
<dbReference type="EMBL" id="CP032751">
    <property type="protein sequence ID" value="AYJ35766.1"/>
    <property type="molecule type" value="Genomic_DNA"/>
</dbReference>
<organism evidence="1 2">
    <name type="scientific">Lactiplantibacillus argentoratensis</name>
    <dbReference type="NCBI Taxonomy" id="271881"/>
    <lineage>
        <taxon>Bacteria</taxon>
        <taxon>Bacillati</taxon>
        <taxon>Bacillota</taxon>
        <taxon>Bacilli</taxon>
        <taxon>Lactobacillales</taxon>
        <taxon>Lactobacillaceae</taxon>
        <taxon>Lactiplantibacillus</taxon>
    </lineage>
</organism>
<gene>
    <name evidence="1" type="ORF">LPA65_08235</name>
</gene>
<protein>
    <submittedName>
        <fullName evidence="1">Uncharacterized protein</fullName>
    </submittedName>
</protein>
<dbReference type="AlphaFoldDB" id="A0AAN1Q1B6"/>
<dbReference type="Proteomes" id="UP000281644">
    <property type="component" value="Chromosome"/>
</dbReference>
<evidence type="ECO:0000313" key="1">
    <source>
        <dbReference type="EMBL" id="AYJ35766.1"/>
    </source>
</evidence>
<dbReference type="GeneID" id="89669349"/>
<accession>A0AAN1Q1B6</accession>
<sequence>MWFSRRQQRNSLQAPVAGTHTAMPAATSPQQVGVLAVQPTSQVINAPLDGDIISLSPSSLVINSLSGHYIELRIDTPYFQNTCDWQVRVGDSVSPLTILGTLSGSLDGVTIAVYRLNRIQASGSITLASN</sequence>